<dbReference type="AlphaFoldDB" id="A0A6I2TZW2"/>
<name>A0A6I2TZW2_9BACT</name>
<dbReference type="Proteomes" id="UP000450161">
    <property type="component" value="Unassembled WGS sequence"/>
</dbReference>
<proteinExistence type="predicted"/>
<dbReference type="EMBL" id="VUNF01000072">
    <property type="protein sequence ID" value="MST78885.1"/>
    <property type="molecule type" value="Genomic_DNA"/>
</dbReference>
<reference evidence="1 2" key="1">
    <citation type="submission" date="2019-08" db="EMBL/GenBank/DDBJ databases">
        <title>In-depth cultivation of the pig gut microbiome towards novel bacterial diversity and tailored functional studies.</title>
        <authorList>
            <person name="Wylensek D."/>
            <person name="Hitch T.C.A."/>
            <person name="Clavel T."/>
        </authorList>
    </citation>
    <scope>NUCLEOTIDE SEQUENCE [LARGE SCALE GENOMIC DNA]</scope>
    <source>
        <strain evidence="1 2">LKV-178-WT-2C</strain>
    </source>
</reference>
<protein>
    <submittedName>
        <fullName evidence="1">Uncharacterized protein</fullName>
    </submittedName>
</protein>
<dbReference type="RefSeq" id="WP_154483531.1">
    <property type="nucleotide sequence ID" value="NZ_VUNF01000072.1"/>
</dbReference>
<gene>
    <name evidence="1" type="ORF">FYJ72_14855</name>
</gene>
<sequence length="116" mass="13490">MEGKKEKSTPLLVLIKELIVEKSFDPALMEEPFFIDQINTFDKDKRVYSKDEANNILNMIWYNGIDSGRILFAKYNRHKHESSLEKQPFDKPTEYNTIDNIINSRGCNLNCVKACS</sequence>
<evidence type="ECO:0000313" key="2">
    <source>
        <dbReference type="Proteomes" id="UP000450161"/>
    </source>
</evidence>
<accession>A0A6I2TZW2</accession>
<organism evidence="1 2">
    <name type="scientific">Segatella copri</name>
    <dbReference type="NCBI Taxonomy" id="165179"/>
    <lineage>
        <taxon>Bacteria</taxon>
        <taxon>Pseudomonadati</taxon>
        <taxon>Bacteroidota</taxon>
        <taxon>Bacteroidia</taxon>
        <taxon>Bacteroidales</taxon>
        <taxon>Prevotellaceae</taxon>
        <taxon>Segatella</taxon>
    </lineage>
</organism>
<evidence type="ECO:0000313" key="1">
    <source>
        <dbReference type="EMBL" id="MST78885.1"/>
    </source>
</evidence>
<comment type="caution">
    <text evidence="1">The sequence shown here is derived from an EMBL/GenBank/DDBJ whole genome shotgun (WGS) entry which is preliminary data.</text>
</comment>